<keyword evidence="1" id="KW-0812">Transmembrane</keyword>
<feature type="non-terminal residue" evidence="2">
    <location>
        <position position="1"/>
    </location>
</feature>
<evidence type="ECO:0000256" key="1">
    <source>
        <dbReference type="SAM" id="Phobius"/>
    </source>
</evidence>
<dbReference type="AlphaFoldDB" id="X6LUV7"/>
<comment type="caution">
    <text evidence="2">The sequence shown here is derived from an EMBL/GenBank/DDBJ whole genome shotgun (WGS) entry which is preliminary data.</text>
</comment>
<gene>
    <name evidence="2" type="ORF">RFI_32484</name>
</gene>
<dbReference type="Proteomes" id="UP000023152">
    <property type="component" value="Unassembled WGS sequence"/>
</dbReference>
<keyword evidence="1" id="KW-0472">Membrane</keyword>
<proteinExistence type="predicted"/>
<name>X6LUV7_RETFI</name>
<keyword evidence="1" id="KW-1133">Transmembrane helix</keyword>
<organism evidence="2 3">
    <name type="scientific">Reticulomyxa filosa</name>
    <dbReference type="NCBI Taxonomy" id="46433"/>
    <lineage>
        <taxon>Eukaryota</taxon>
        <taxon>Sar</taxon>
        <taxon>Rhizaria</taxon>
        <taxon>Retaria</taxon>
        <taxon>Foraminifera</taxon>
        <taxon>Monothalamids</taxon>
        <taxon>Reticulomyxidae</taxon>
        <taxon>Reticulomyxa</taxon>
    </lineage>
</organism>
<evidence type="ECO:0000313" key="2">
    <source>
        <dbReference type="EMBL" id="ETO04912.1"/>
    </source>
</evidence>
<reference evidence="2 3" key="1">
    <citation type="journal article" date="2013" name="Curr. Biol.">
        <title>The Genome of the Foraminiferan Reticulomyxa filosa.</title>
        <authorList>
            <person name="Glockner G."/>
            <person name="Hulsmann N."/>
            <person name="Schleicher M."/>
            <person name="Noegel A.A."/>
            <person name="Eichinger L."/>
            <person name="Gallinger C."/>
            <person name="Pawlowski J."/>
            <person name="Sierra R."/>
            <person name="Euteneuer U."/>
            <person name="Pillet L."/>
            <person name="Moustafa A."/>
            <person name="Platzer M."/>
            <person name="Groth M."/>
            <person name="Szafranski K."/>
            <person name="Schliwa M."/>
        </authorList>
    </citation>
    <scope>NUCLEOTIDE SEQUENCE [LARGE SCALE GENOMIC DNA]</scope>
</reference>
<evidence type="ECO:0000313" key="3">
    <source>
        <dbReference type="Proteomes" id="UP000023152"/>
    </source>
</evidence>
<dbReference type="EMBL" id="ASPP01028777">
    <property type="protein sequence ID" value="ETO04912.1"/>
    <property type="molecule type" value="Genomic_DNA"/>
</dbReference>
<accession>X6LUV7</accession>
<feature type="transmembrane region" description="Helical" evidence="1">
    <location>
        <begin position="16"/>
        <end position="35"/>
    </location>
</feature>
<keyword evidence="3" id="KW-1185">Reference proteome</keyword>
<sequence>TAAASVYLIRSRWHPLNQANLLLFVVLFLAMILMCRKMWTILFKFNNVTIYKEYDRSKILFTVRQSVTITKTIKKKMMVSTNNNGNNNTTPATTSTTSLDDITAIKHNNGKMNKFDVDASLAFSLDSYSYFKACSSHLGLEHF</sequence>
<protein>
    <submittedName>
        <fullName evidence="2">Uncharacterized protein</fullName>
    </submittedName>
</protein>